<dbReference type="EMBL" id="OU896723">
    <property type="protein sequence ID" value="CAH1155075.1"/>
    <property type="molecule type" value="Genomic_DNA"/>
</dbReference>
<reference evidence="2" key="1">
    <citation type="submission" date="2022-01" db="EMBL/GenBank/DDBJ databases">
        <authorList>
            <person name="King R."/>
        </authorList>
    </citation>
    <scope>NUCLEOTIDE SEQUENCE</scope>
</reference>
<dbReference type="InterPro" id="IPR003961">
    <property type="entry name" value="FN3_dom"/>
</dbReference>
<protein>
    <recommendedName>
        <fullName evidence="1">Fibronectin type-III domain-containing protein</fullName>
    </recommendedName>
</protein>
<gene>
    <name evidence="2" type="ORF">PHAECO_LOCUS5768</name>
</gene>
<dbReference type="InterPro" id="IPR036116">
    <property type="entry name" value="FN3_sf"/>
</dbReference>
<dbReference type="OrthoDB" id="9984427at2759"/>
<feature type="domain" description="Fibronectin type-III" evidence="1">
    <location>
        <begin position="163"/>
        <end position="268"/>
    </location>
</feature>
<keyword evidence="3" id="KW-1185">Reference proteome</keyword>
<evidence type="ECO:0000313" key="3">
    <source>
        <dbReference type="Proteomes" id="UP001153737"/>
    </source>
</evidence>
<dbReference type="SUPFAM" id="SSF49265">
    <property type="entry name" value="Fibronectin type III"/>
    <property type="match status" value="1"/>
</dbReference>
<dbReference type="InterPro" id="IPR013783">
    <property type="entry name" value="Ig-like_fold"/>
</dbReference>
<dbReference type="Gene3D" id="2.60.40.10">
    <property type="entry name" value="Immunoglobulins"/>
    <property type="match status" value="1"/>
</dbReference>
<accession>A0A9P0DLT7</accession>
<evidence type="ECO:0000259" key="1">
    <source>
        <dbReference type="PROSITE" id="PS50853"/>
    </source>
</evidence>
<dbReference type="Proteomes" id="UP001153737">
    <property type="component" value="Chromosome 17"/>
</dbReference>
<dbReference type="AlphaFoldDB" id="A0A9P0DLT7"/>
<sequence length="424" mass="48597">MDSLEIVETMKAANSYLHDLESLDNDLLDAVEQIKSTYLDTEKSIQQTFSNIRETLINVLNKREKFLIDKAKKSETDGLSPLQECRSIISNKIESTNKLIHLGNSIIDANGYNTTEFAKNSSMLGSLPEVPELKEVPYLSFHYEACTEANITDVLSQFGEVYRIAPIQITECSEKPGAILIEWKSNDNEERMTDIQEFRLQKAFGDVSKEPHLVANFKDCYRGLDAQFLVKDLRHLQPYSFRVCCKYEGTLEWCPWSLPQVSFTTLKHFSWQSREDYLLSDENKIAKPFKNDAKTLFSDGPQFLVGHSVEFMFLEVDDGNSLVGLICEDVQHQLNDLKSGKQGTFLLNRNGKIFIDGSEKSTILSNFNKGSKVCFTCDLVNKDKMRINIDSEEKRVTYDWSIKPDTKMYFAAQFYSSNWKILVE</sequence>
<dbReference type="PROSITE" id="PS50853">
    <property type="entry name" value="FN3"/>
    <property type="match status" value="1"/>
</dbReference>
<organism evidence="2 3">
    <name type="scientific">Phaedon cochleariae</name>
    <name type="common">Mustard beetle</name>
    <dbReference type="NCBI Taxonomy" id="80249"/>
    <lineage>
        <taxon>Eukaryota</taxon>
        <taxon>Metazoa</taxon>
        <taxon>Ecdysozoa</taxon>
        <taxon>Arthropoda</taxon>
        <taxon>Hexapoda</taxon>
        <taxon>Insecta</taxon>
        <taxon>Pterygota</taxon>
        <taxon>Neoptera</taxon>
        <taxon>Endopterygota</taxon>
        <taxon>Coleoptera</taxon>
        <taxon>Polyphaga</taxon>
        <taxon>Cucujiformia</taxon>
        <taxon>Chrysomeloidea</taxon>
        <taxon>Chrysomelidae</taxon>
        <taxon>Chrysomelinae</taxon>
        <taxon>Chrysomelini</taxon>
        <taxon>Phaedon</taxon>
    </lineage>
</organism>
<evidence type="ECO:0000313" key="2">
    <source>
        <dbReference type="EMBL" id="CAH1155075.1"/>
    </source>
</evidence>
<proteinExistence type="predicted"/>
<reference evidence="2" key="2">
    <citation type="submission" date="2022-10" db="EMBL/GenBank/DDBJ databases">
        <authorList>
            <consortium name="ENA_rothamsted_submissions"/>
            <consortium name="culmorum"/>
            <person name="King R."/>
        </authorList>
    </citation>
    <scope>NUCLEOTIDE SEQUENCE</scope>
</reference>
<name>A0A9P0DLT7_PHACE</name>